<dbReference type="InterPro" id="IPR004837">
    <property type="entry name" value="NaCa_Exmemb"/>
</dbReference>
<dbReference type="InterPro" id="IPR044880">
    <property type="entry name" value="NCX_ion-bd_dom_sf"/>
</dbReference>
<feature type="transmembrane region" description="Helical" evidence="5">
    <location>
        <begin position="246"/>
        <end position="269"/>
    </location>
</feature>
<feature type="transmembrane region" description="Helical" evidence="5">
    <location>
        <begin position="36"/>
        <end position="61"/>
    </location>
</feature>
<dbReference type="PANTHER" id="PTHR10846">
    <property type="entry name" value="SODIUM/POTASSIUM/CALCIUM EXCHANGER"/>
    <property type="match status" value="1"/>
</dbReference>
<feature type="transmembrane region" description="Helical" evidence="5">
    <location>
        <begin position="128"/>
        <end position="150"/>
    </location>
</feature>
<feature type="transmembrane region" description="Helical" evidence="5">
    <location>
        <begin position="313"/>
        <end position="330"/>
    </location>
</feature>
<evidence type="ECO:0000256" key="1">
    <source>
        <dbReference type="ARBA" id="ARBA00004141"/>
    </source>
</evidence>
<feature type="transmembrane region" description="Helical" evidence="5">
    <location>
        <begin position="182"/>
        <end position="204"/>
    </location>
</feature>
<comment type="caution">
    <text evidence="7">The sequence shown here is derived from an EMBL/GenBank/DDBJ whole genome shotgun (WGS) entry which is preliminary data.</text>
</comment>
<evidence type="ECO:0000313" key="8">
    <source>
        <dbReference type="Proteomes" id="UP000031972"/>
    </source>
</evidence>
<feature type="transmembrane region" description="Helical" evidence="5">
    <location>
        <begin position="6"/>
        <end position="24"/>
    </location>
</feature>
<keyword evidence="3 5" id="KW-1133">Transmembrane helix</keyword>
<dbReference type="GO" id="GO:0005886">
    <property type="term" value="C:plasma membrane"/>
    <property type="evidence" value="ECO:0007669"/>
    <property type="project" value="TreeGrafter"/>
</dbReference>
<evidence type="ECO:0000256" key="2">
    <source>
        <dbReference type="ARBA" id="ARBA00022692"/>
    </source>
</evidence>
<name>A0A0C2VUN3_9BACL</name>
<dbReference type="AlphaFoldDB" id="A0A0C2VUN3"/>
<dbReference type="InterPro" id="IPR004481">
    <property type="entry name" value="K/Na/Ca-exchanger"/>
</dbReference>
<dbReference type="Gene3D" id="1.20.1420.30">
    <property type="entry name" value="NCX, central ion-binding region"/>
    <property type="match status" value="1"/>
</dbReference>
<dbReference type="PATRIC" id="fig|220754.4.peg.2318"/>
<dbReference type="GO" id="GO:0008273">
    <property type="term" value="F:calcium, potassium:sodium antiporter activity"/>
    <property type="evidence" value="ECO:0007669"/>
    <property type="project" value="TreeGrafter"/>
</dbReference>
<reference evidence="7 8" key="1">
    <citation type="submission" date="2015-01" db="EMBL/GenBank/DDBJ databases">
        <title>Jeotgalibacillus campisalis genome sequencing.</title>
        <authorList>
            <person name="Goh K.M."/>
            <person name="Chan K.-G."/>
            <person name="Yaakop A.S."/>
            <person name="Ee R."/>
            <person name="Gan H.M."/>
            <person name="Chan C.S."/>
        </authorList>
    </citation>
    <scope>NUCLEOTIDE SEQUENCE [LARGE SCALE GENOMIC DNA]</scope>
    <source>
        <strain evidence="7 8">SF-57</strain>
    </source>
</reference>
<evidence type="ECO:0000259" key="6">
    <source>
        <dbReference type="Pfam" id="PF01699"/>
    </source>
</evidence>
<dbReference type="GO" id="GO:0006874">
    <property type="term" value="P:intracellular calcium ion homeostasis"/>
    <property type="evidence" value="ECO:0007669"/>
    <property type="project" value="TreeGrafter"/>
</dbReference>
<feature type="domain" description="Sodium/calcium exchanger membrane region" evidence="6">
    <location>
        <begin position="2"/>
        <end position="125"/>
    </location>
</feature>
<feature type="transmembrane region" description="Helical" evidence="5">
    <location>
        <begin position="216"/>
        <end position="239"/>
    </location>
</feature>
<keyword evidence="8" id="KW-1185">Reference proteome</keyword>
<organism evidence="7 8">
    <name type="scientific">Jeotgalibacillus campisalis</name>
    <dbReference type="NCBI Taxonomy" id="220754"/>
    <lineage>
        <taxon>Bacteria</taxon>
        <taxon>Bacillati</taxon>
        <taxon>Bacillota</taxon>
        <taxon>Bacilli</taxon>
        <taxon>Bacillales</taxon>
        <taxon>Caryophanaceae</taxon>
        <taxon>Jeotgalibacillus</taxon>
    </lineage>
</organism>
<protein>
    <recommendedName>
        <fullName evidence="6">Sodium/calcium exchanger membrane region domain-containing protein</fullName>
    </recommendedName>
</protein>
<dbReference type="PANTHER" id="PTHR10846:SF8">
    <property type="entry name" value="INNER MEMBRANE PROTEIN YRBG"/>
    <property type="match status" value="1"/>
</dbReference>
<dbReference type="Pfam" id="PF01699">
    <property type="entry name" value="Na_Ca_ex"/>
    <property type="match status" value="2"/>
</dbReference>
<evidence type="ECO:0000256" key="5">
    <source>
        <dbReference type="SAM" id="Phobius"/>
    </source>
</evidence>
<feature type="transmembrane region" description="Helical" evidence="5">
    <location>
        <begin position="281"/>
        <end position="301"/>
    </location>
</feature>
<dbReference type="OrthoDB" id="9794225at2"/>
<dbReference type="GO" id="GO:0005262">
    <property type="term" value="F:calcium channel activity"/>
    <property type="evidence" value="ECO:0007669"/>
    <property type="project" value="TreeGrafter"/>
</dbReference>
<evidence type="ECO:0000256" key="3">
    <source>
        <dbReference type="ARBA" id="ARBA00022989"/>
    </source>
</evidence>
<proteinExistence type="predicted"/>
<comment type="subcellular location">
    <subcellularLocation>
        <location evidence="1">Membrane</location>
        <topology evidence="1">Multi-pass membrane protein</topology>
    </subcellularLocation>
</comment>
<feature type="domain" description="Sodium/calcium exchanger membrane region" evidence="6">
    <location>
        <begin position="182"/>
        <end position="330"/>
    </location>
</feature>
<sequence>MAFVWFVLAAVVTIYAAMKLSTYADVISTKTGMGGLLVGTLLLAGATSLPEVTTSFSAVWIGNNDIAIGNLLGSTLFNVFIIACFDLYFRKKQLFLQASNDHLFTAGIGMLMTLLIMITLIIRIDYTILGIGIDSLLIAAIYLAKILILGRLSQNRQTLKQHEDPLLAKVDSSEKMMSLRQAVIGFIIAAIVIMGAGTMLSIMGDQIAVITGLGSSFIGSFLVAAATSFPEAVSVLVALRLKNINLALGSILGSNIFNIFIIAGADAMYREGSIMSSVSSSHLTTAIGIFILSGILTYAILRKKAASGFKYMLPSLLAIVVYFVSSYLIFMNS</sequence>
<feature type="transmembrane region" description="Helical" evidence="5">
    <location>
        <begin position="67"/>
        <end position="89"/>
    </location>
</feature>
<evidence type="ECO:0000313" key="7">
    <source>
        <dbReference type="EMBL" id="KIL48136.1"/>
    </source>
</evidence>
<dbReference type="EMBL" id="JXRR01000014">
    <property type="protein sequence ID" value="KIL48136.1"/>
    <property type="molecule type" value="Genomic_DNA"/>
</dbReference>
<gene>
    <name evidence="7" type="ORF">KR50_23030</name>
</gene>
<feature type="transmembrane region" description="Helical" evidence="5">
    <location>
        <begin position="101"/>
        <end position="122"/>
    </location>
</feature>
<dbReference type="Proteomes" id="UP000031972">
    <property type="component" value="Unassembled WGS sequence"/>
</dbReference>
<dbReference type="RefSeq" id="WP_041058104.1">
    <property type="nucleotide sequence ID" value="NZ_JXRR01000014.1"/>
</dbReference>
<keyword evidence="4 5" id="KW-0472">Membrane</keyword>
<keyword evidence="2 5" id="KW-0812">Transmembrane</keyword>
<accession>A0A0C2VUN3</accession>
<evidence type="ECO:0000256" key="4">
    <source>
        <dbReference type="ARBA" id="ARBA00023136"/>
    </source>
</evidence>